<keyword evidence="2" id="KW-1185">Reference proteome</keyword>
<gene>
    <name evidence="1" type="ORF">A11A3_13870</name>
</gene>
<accession>L0WCJ2</accession>
<organism evidence="1 2">
    <name type="scientific">Alcanivorax hongdengensis A-11-3</name>
    <dbReference type="NCBI Taxonomy" id="1177179"/>
    <lineage>
        <taxon>Bacteria</taxon>
        <taxon>Pseudomonadati</taxon>
        <taxon>Pseudomonadota</taxon>
        <taxon>Gammaproteobacteria</taxon>
        <taxon>Oceanospirillales</taxon>
        <taxon>Alcanivoracaceae</taxon>
        <taxon>Alcanivorax</taxon>
    </lineage>
</organism>
<evidence type="ECO:0000313" key="2">
    <source>
        <dbReference type="Proteomes" id="UP000010164"/>
    </source>
</evidence>
<protein>
    <submittedName>
        <fullName evidence="1">Uncharacterized protein</fullName>
    </submittedName>
</protein>
<dbReference type="EMBL" id="AMRJ01000026">
    <property type="protein sequence ID" value="EKF73445.1"/>
    <property type="molecule type" value="Genomic_DNA"/>
</dbReference>
<sequence length="77" mass="8637">MSYKVGIGLASELDRSAEKISKAISAGNLDEARKEIAYYRKMLSSVTEELAKVPEPLTIQIMMLEEKLEEQHNKANP</sequence>
<dbReference type="Proteomes" id="UP000010164">
    <property type="component" value="Unassembled WGS sequence"/>
</dbReference>
<reference evidence="1 2" key="1">
    <citation type="journal article" date="2012" name="J. Bacteriol.">
        <title>Genome Sequence of the Alkane-Degrading Bacterium Alcanivorax hongdengensis Type Strain A-11-3.</title>
        <authorList>
            <person name="Lai Q."/>
            <person name="Shao Z."/>
        </authorList>
    </citation>
    <scope>NUCLEOTIDE SEQUENCE [LARGE SCALE GENOMIC DNA]</scope>
    <source>
        <strain evidence="1 2">A-11-3</strain>
    </source>
</reference>
<comment type="caution">
    <text evidence="1">The sequence shown here is derived from an EMBL/GenBank/DDBJ whole genome shotgun (WGS) entry which is preliminary data.</text>
</comment>
<proteinExistence type="predicted"/>
<evidence type="ECO:0000313" key="1">
    <source>
        <dbReference type="EMBL" id="EKF73445.1"/>
    </source>
</evidence>
<name>L0WCJ2_9GAMM</name>
<dbReference type="AlphaFoldDB" id="L0WCJ2"/>